<evidence type="ECO:0000256" key="1">
    <source>
        <dbReference type="SAM" id="MobiDB-lite"/>
    </source>
</evidence>
<feature type="region of interest" description="Disordered" evidence="1">
    <location>
        <begin position="21"/>
        <end position="71"/>
    </location>
</feature>
<sequence>MKKNGKIDLPTIQALVNQYQEGEIIPSQPTPETTPSPNPSQFSANYTKINSDNNTINNTNVTNVPPPENPPVKIEAEIINEDKEKKAPISETITVNNEIPIDTQQLERIILELQLTETAQNLAKPPKKRLKSPHLGEIEKRLNQFIYKNNSY</sequence>
<feature type="compositionally biased region" description="Polar residues" evidence="1">
    <location>
        <begin position="41"/>
        <end position="52"/>
    </location>
</feature>
<dbReference type="AlphaFoldDB" id="K9ZAZ4"/>
<dbReference type="RefSeq" id="WP_015221270.1">
    <property type="nucleotide sequence ID" value="NC_019777.1"/>
</dbReference>
<organism evidence="2 3">
    <name type="scientific">Cyanobacterium aponinum (strain PCC 10605)</name>
    <dbReference type="NCBI Taxonomy" id="755178"/>
    <lineage>
        <taxon>Bacteria</taxon>
        <taxon>Bacillati</taxon>
        <taxon>Cyanobacteriota</taxon>
        <taxon>Cyanophyceae</taxon>
        <taxon>Oscillatoriophycideae</taxon>
        <taxon>Chroococcales</taxon>
        <taxon>Geminocystaceae</taxon>
        <taxon>Cyanobacterium</taxon>
    </lineage>
</organism>
<geneLocation type="plasmid" evidence="2 3">
    <name>pCYAN10605.01</name>
</geneLocation>
<dbReference type="HOGENOM" id="CLU_1719301_0_0_3"/>
<feature type="compositionally biased region" description="Low complexity" evidence="1">
    <location>
        <begin position="53"/>
        <end position="63"/>
    </location>
</feature>
<proteinExistence type="predicted"/>
<dbReference type="EMBL" id="CP003948">
    <property type="protein sequence ID" value="AFZ55553.1"/>
    <property type="molecule type" value="Genomic_DNA"/>
</dbReference>
<dbReference type="Proteomes" id="UP000010480">
    <property type="component" value="Plasmid pCYAN10605.01"/>
</dbReference>
<keyword evidence="3" id="KW-1185">Reference proteome</keyword>
<accession>K9ZAZ4</accession>
<name>K9ZAZ4_CYAAP</name>
<feature type="compositionally biased region" description="Pro residues" evidence="1">
    <location>
        <begin position="28"/>
        <end position="38"/>
    </location>
</feature>
<reference evidence="3" key="1">
    <citation type="journal article" date="2013" name="Proc. Natl. Acad. Sci. U.S.A.">
        <title>Improving the coverage of the cyanobacterial phylum using diversity-driven genome sequencing.</title>
        <authorList>
            <person name="Shih P.M."/>
            <person name="Wu D."/>
            <person name="Latifi A."/>
            <person name="Axen S.D."/>
            <person name="Fewer D.P."/>
            <person name="Talla E."/>
            <person name="Calteau A."/>
            <person name="Cai F."/>
            <person name="Tandeau de Marsac N."/>
            <person name="Rippka R."/>
            <person name="Herdman M."/>
            <person name="Sivonen K."/>
            <person name="Coursin T."/>
            <person name="Laurent T."/>
            <person name="Goodwin L."/>
            <person name="Nolan M."/>
            <person name="Davenport K.W."/>
            <person name="Han C.S."/>
            <person name="Rubin E.M."/>
            <person name="Eisen J.A."/>
            <person name="Woyke T."/>
            <person name="Gugger M."/>
            <person name="Kerfeld C.A."/>
        </authorList>
    </citation>
    <scope>NUCLEOTIDE SEQUENCE [LARGE SCALE GENOMIC DNA]</scope>
    <source>
        <strain evidence="3">PCC 10605</strain>
        <plasmid evidence="3">Plasmid pCYAN10605.01</plasmid>
    </source>
</reference>
<keyword evidence="2" id="KW-0614">Plasmid</keyword>
<evidence type="ECO:0000313" key="2">
    <source>
        <dbReference type="EMBL" id="AFZ55553.1"/>
    </source>
</evidence>
<gene>
    <name evidence="2" type="ordered locus">Cyan10605_3520</name>
</gene>
<protein>
    <submittedName>
        <fullName evidence="2">Uncharacterized protein</fullName>
    </submittedName>
</protein>
<dbReference type="KEGG" id="can:Cyan10605_3520"/>
<evidence type="ECO:0000313" key="3">
    <source>
        <dbReference type="Proteomes" id="UP000010480"/>
    </source>
</evidence>